<protein>
    <submittedName>
        <fullName evidence="3">Pilus assembly protein</fullName>
    </submittedName>
</protein>
<keyword evidence="1" id="KW-0472">Membrane</keyword>
<dbReference type="Proteomes" id="UP000315673">
    <property type="component" value="Chromosome"/>
</dbReference>
<dbReference type="AlphaFoldDB" id="A0A5B8LL40"/>
<evidence type="ECO:0000259" key="2">
    <source>
        <dbReference type="Pfam" id="PF07811"/>
    </source>
</evidence>
<sequence>MTHPSSCMTSVLRCRRGSAAVEMALIVPVFLFLAFGAVDLGNYFLSEHAVVVAVRDGARYAARRYPLACTATTNDTTSTTAMEVRNLVRTNTIASGGQMRINNWSDASTITVAISCNTSGTYNTGIYTGVTNGVPIVTVTASVPYTSLFNAFGFTTASVNLNAQAQASVMGA</sequence>
<dbReference type="Pfam" id="PF07811">
    <property type="entry name" value="TadE"/>
    <property type="match status" value="1"/>
</dbReference>
<organism evidence="3 4">
    <name type="scientific">Sphingomonas panacisoli</name>
    <dbReference type="NCBI Taxonomy" id="1813879"/>
    <lineage>
        <taxon>Bacteria</taxon>
        <taxon>Pseudomonadati</taxon>
        <taxon>Pseudomonadota</taxon>
        <taxon>Alphaproteobacteria</taxon>
        <taxon>Sphingomonadales</taxon>
        <taxon>Sphingomonadaceae</taxon>
        <taxon>Sphingomonas</taxon>
    </lineage>
</organism>
<proteinExistence type="predicted"/>
<feature type="domain" description="TadE-like" evidence="2">
    <location>
        <begin position="17"/>
        <end position="59"/>
    </location>
</feature>
<accession>A0A5B8LL40</accession>
<dbReference type="EMBL" id="CP042306">
    <property type="protein sequence ID" value="QDZ08649.1"/>
    <property type="molecule type" value="Genomic_DNA"/>
</dbReference>
<name>A0A5B8LL40_9SPHN</name>
<keyword evidence="4" id="KW-1185">Reference proteome</keyword>
<reference evidence="3 4" key="1">
    <citation type="submission" date="2019-07" db="EMBL/GenBank/DDBJ databases">
        <title>Full genome sequence of Sphingomonas sp. 4R-6-7(HKS19).</title>
        <authorList>
            <person name="Im W.-T."/>
        </authorList>
    </citation>
    <scope>NUCLEOTIDE SEQUENCE [LARGE SCALE GENOMIC DNA]</scope>
    <source>
        <strain evidence="3 4">HKS19</strain>
    </source>
</reference>
<gene>
    <name evidence="3" type="ORF">FPZ24_15220</name>
</gene>
<dbReference type="InterPro" id="IPR012495">
    <property type="entry name" value="TadE-like_dom"/>
</dbReference>
<feature type="transmembrane region" description="Helical" evidence="1">
    <location>
        <begin position="21"/>
        <end position="45"/>
    </location>
</feature>
<dbReference type="KEGG" id="spai:FPZ24_15220"/>
<evidence type="ECO:0000256" key="1">
    <source>
        <dbReference type="SAM" id="Phobius"/>
    </source>
</evidence>
<evidence type="ECO:0000313" key="3">
    <source>
        <dbReference type="EMBL" id="QDZ08649.1"/>
    </source>
</evidence>
<keyword evidence="1" id="KW-1133">Transmembrane helix</keyword>
<evidence type="ECO:0000313" key="4">
    <source>
        <dbReference type="Proteomes" id="UP000315673"/>
    </source>
</evidence>
<dbReference type="OrthoDB" id="7449015at2"/>
<keyword evidence="1" id="KW-0812">Transmembrane</keyword>